<dbReference type="Proteomes" id="UP000250831">
    <property type="component" value="Unassembled WGS sequence"/>
</dbReference>
<gene>
    <name evidence="1" type="ORF">DCO56_08650</name>
</gene>
<organism evidence="1 2">
    <name type="scientific">Sphingobacterium athyrii</name>
    <dbReference type="NCBI Taxonomy" id="2152717"/>
    <lineage>
        <taxon>Bacteria</taxon>
        <taxon>Pseudomonadati</taxon>
        <taxon>Bacteroidota</taxon>
        <taxon>Sphingobacteriia</taxon>
        <taxon>Sphingobacteriales</taxon>
        <taxon>Sphingobacteriaceae</taxon>
        <taxon>Sphingobacterium</taxon>
    </lineage>
</organism>
<dbReference type="EMBL" id="QCXX01000002">
    <property type="protein sequence ID" value="PUV25005.1"/>
    <property type="molecule type" value="Genomic_DNA"/>
</dbReference>
<keyword evidence="2" id="KW-1185">Reference proteome</keyword>
<sequence length="77" mass="9317">MYKPIFLRRQISQPVLLYFNFKKNGLWMDVGGITNFDYQEIKEYYHIVVISMPKTPLMVEESELDNQYSYSIKLMRN</sequence>
<evidence type="ECO:0000313" key="1">
    <source>
        <dbReference type="EMBL" id="PUV25005.1"/>
    </source>
</evidence>
<dbReference type="AlphaFoldDB" id="A0A363NW21"/>
<proteinExistence type="predicted"/>
<comment type="caution">
    <text evidence="1">The sequence shown here is derived from an EMBL/GenBank/DDBJ whole genome shotgun (WGS) entry which is preliminary data.</text>
</comment>
<protein>
    <submittedName>
        <fullName evidence="1">Uncharacterized protein</fullName>
    </submittedName>
</protein>
<evidence type="ECO:0000313" key="2">
    <source>
        <dbReference type="Proteomes" id="UP000250831"/>
    </source>
</evidence>
<name>A0A363NW21_9SPHI</name>
<reference evidence="1 2" key="1">
    <citation type="submission" date="2018-04" db="EMBL/GenBank/DDBJ databases">
        <title>Sphingobacterium sp. M46 Genome.</title>
        <authorList>
            <person name="Cheng J."/>
            <person name="Li Y."/>
        </authorList>
    </citation>
    <scope>NUCLEOTIDE SEQUENCE [LARGE SCALE GENOMIC DNA]</scope>
    <source>
        <strain evidence="1 2">M46</strain>
    </source>
</reference>
<accession>A0A363NW21</accession>